<evidence type="ECO:0000259" key="2">
    <source>
        <dbReference type="Pfam" id="PF20700"/>
    </source>
</evidence>
<proteinExistence type="predicted"/>
<feature type="region of interest" description="Disordered" evidence="1">
    <location>
        <begin position="1"/>
        <end position="29"/>
    </location>
</feature>
<dbReference type="InterPro" id="IPR049012">
    <property type="entry name" value="Mutator_transp_dom"/>
</dbReference>
<feature type="compositionally biased region" description="Polar residues" evidence="1">
    <location>
        <begin position="42"/>
        <end position="54"/>
    </location>
</feature>
<feature type="region of interest" description="Disordered" evidence="1">
    <location>
        <begin position="42"/>
        <end position="104"/>
    </location>
</feature>
<gene>
    <name evidence="3" type="ORF">OS493_012448</name>
</gene>
<feature type="compositionally biased region" description="Basic and acidic residues" evidence="1">
    <location>
        <begin position="62"/>
        <end position="72"/>
    </location>
</feature>
<feature type="compositionally biased region" description="Basic and acidic residues" evidence="1">
    <location>
        <begin position="1"/>
        <end position="17"/>
    </location>
</feature>
<keyword evidence="4" id="KW-1185">Reference proteome</keyword>
<dbReference type="PANTHER" id="PTHR34485">
    <property type="entry name" value="PROLINE-RICH, LACRIMAL 1"/>
    <property type="match status" value="1"/>
</dbReference>
<name>A0A9W9ZS09_9CNID</name>
<organism evidence="3 4">
    <name type="scientific">Desmophyllum pertusum</name>
    <dbReference type="NCBI Taxonomy" id="174260"/>
    <lineage>
        <taxon>Eukaryota</taxon>
        <taxon>Metazoa</taxon>
        <taxon>Cnidaria</taxon>
        <taxon>Anthozoa</taxon>
        <taxon>Hexacorallia</taxon>
        <taxon>Scleractinia</taxon>
        <taxon>Caryophylliina</taxon>
        <taxon>Caryophylliidae</taxon>
        <taxon>Desmophyllum</taxon>
    </lineage>
</organism>
<accession>A0A9W9ZS09</accession>
<sequence>MVEGSEEKASHKERESKYVSQGKGSGSREKFVLPAKWKEFQQGSKKQLQFSSPGKTIYKSPNDVKDALKSKGMENCLSEQTSSSMSSGEGDSEHEPLDIVSDEEPDEKKQCQEVAIEQRLFVCETSQLMEFVDQFNDSSRCSTANCLGRLVVSKVELTGLGGSINVHFQCSGCKIRSLAFQGSSFVEGSKRTVVGLALGVAFFLTGHCYANFERTLKQFYDIIKLAYPHIKAIFYEICSEEKERMKELPDADLGSWKRAVVTSDGVWQTRGHFSKNGSFVIKNYMTGGLLWYGHKCMRGNDNIVEEDLFEGTSKSMEGVLSDECYEQAQIEGCSVEVVWQDGDSSSANSVRCHHPNGKVYKCGGHVGRAHTNNLKEAAKKKEFSAATKSQYKVKFPQVETSNASAQGTRLAVVASPIPLSKEHASITSAAYNSVATQTSTRHGSGLWHSTMSRTSISGKMGVRVVSTQQKPASAKSAIMTRSPNVQEPHIKQSIPCPANITGWRTGWNAKGERWKPV</sequence>
<evidence type="ECO:0000313" key="4">
    <source>
        <dbReference type="Proteomes" id="UP001163046"/>
    </source>
</evidence>
<reference evidence="3" key="1">
    <citation type="submission" date="2023-01" db="EMBL/GenBank/DDBJ databases">
        <title>Genome assembly of the deep-sea coral Lophelia pertusa.</title>
        <authorList>
            <person name="Herrera S."/>
            <person name="Cordes E."/>
        </authorList>
    </citation>
    <scope>NUCLEOTIDE SEQUENCE</scope>
    <source>
        <strain evidence="3">USNM1676648</strain>
        <tissue evidence="3">Polyp</tissue>
    </source>
</reference>
<dbReference type="Proteomes" id="UP001163046">
    <property type="component" value="Unassembled WGS sequence"/>
</dbReference>
<dbReference type="AlphaFoldDB" id="A0A9W9ZS09"/>
<feature type="compositionally biased region" description="Low complexity" evidence="1">
    <location>
        <begin position="78"/>
        <end position="89"/>
    </location>
</feature>
<dbReference type="Pfam" id="PF20700">
    <property type="entry name" value="Mutator"/>
    <property type="match status" value="1"/>
</dbReference>
<evidence type="ECO:0000313" key="3">
    <source>
        <dbReference type="EMBL" id="KAJ7386104.1"/>
    </source>
</evidence>
<protein>
    <recommendedName>
        <fullName evidence="2">Mutator-like transposase domain-containing protein</fullName>
    </recommendedName>
</protein>
<evidence type="ECO:0000256" key="1">
    <source>
        <dbReference type="SAM" id="MobiDB-lite"/>
    </source>
</evidence>
<feature type="domain" description="Mutator-like transposase" evidence="2">
    <location>
        <begin position="122"/>
        <end position="388"/>
    </location>
</feature>
<comment type="caution">
    <text evidence="3">The sequence shown here is derived from an EMBL/GenBank/DDBJ whole genome shotgun (WGS) entry which is preliminary data.</text>
</comment>
<dbReference type="EMBL" id="MU825878">
    <property type="protein sequence ID" value="KAJ7386104.1"/>
    <property type="molecule type" value="Genomic_DNA"/>
</dbReference>
<dbReference type="PANTHER" id="PTHR34485:SF2">
    <property type="entry name" value="PROLINE RICH, LACRIMAL 1"/>
    <property type="match status" value="1"/>
</dbReference>